<keyword evidence="3" id="KW-1185">Reference proteome</keyword>
<feature type="coiled-coil region" evidence="1">
    <location>
        <begin position="3"/>
        <end position="37"/>
    </location>
</feature>
<dbReference type="PANTHER" id="PTHR41259:SF1">
    <property type="entry name" value="DOUBLE-STRAND BREAK REPAIR RAD50 ATPASE, PUTATIVE-RELATED"/>
    <property type="match status" value="1"/>
</dbReference>
<dbReference type="EMBL" id="BAVS01000028">
    <property type="protein sequence ID" value="GAE94666.1"/>
    <property type="molecule type" value="Genomic_DNA"/>
</dbReference>
<protein>
    <submittedName>
        <fullName evidence="2">DNA double-strand break repair Rad50 ATPase</fullName>
    </submittedName>
</protein>
<dbReference type="PANTHER" id="PTHR41259">
    <property type="entry name" value="DOUBLE-STRAND BREAK REPAIR RAD50 ATPASE, PUTATIVE-RELATED"/>
    <property type="match status" value="1"/>
</dbReference>
<comment type="caution">
    <text evidence="2">The sequence shown here is derived from an EMBL/GenBank/DDBJ whole genome shotgun (WGS) entry which is preliminary data.</text>
</comment>
<name>W4VNE2_9BACI</name>
<feature type="coiled-coil region" evidence="1">
    <location>
        <begin position="220"/>
        <end position="261"/>
    </location>
</feature>
<dbReference type="InterPro" id="IPR027417">
    <property type="entry name" value="P-loop_NTPase"/>
</dbReference>
<organism evidence="2 3">
    <name type="scientific">Gracilibacillus boraciitolerans JCM 21714</name>
    <dbReference type="NCBI Taxonomy" id="1298598"/>
    <lineage>
        <taxon>Bacteria</taxon>
        <taxon>Bacillati</taxon>
        <taxon>Bacillota</taxon>
        <taxon>Bacilli</taxon>
        <taxon>Bacillales</taxon>
        <taxon>Bacillaceae</taxon>
        <taxon>Gracilibacillus</taxon>
    </lineage>
</organism>
<evidence type="ECO:0000313" key="3">
    <source>
        <dbReference type="Proteomes" id="UP000019102"/>
    </source>
</evidence>
<evidence type="ECO:0000256" key="1">
    <source>
        <dbReference type="SAM" id="Coils"/>
    </source>
</evidence>
<accession>W4VNE2</accession>
<dbReference type="RefSeq" id="WP_035725330.1">
    <property type="nucleotide sequence ID" value="NZ_BAVS01000028.1"/>
</dbReference>
<sequence length="425" mass="50206">MEKKQQIEKNEKQKERINSLEKNLQHHRSEQLKLEARTTFLMEQLEQIDIKIRDQQTQFPFLKMVDIAYWAKLYQQLMMQKERLTVFQQIKADLTKLDQIKQQKERELTALPIDLDQNLAEVLQIETDKHNEAIRLADRLKDLSYQLDQCREKQQPYLNEINQLMAHAQVEMEEQFIKKGEQFNQIAATAHKVNQLHDSLSVIFEEQTIIDFANGQFSDKNTLNIHMKESKKKLEKSEKAINQLQKNLSDRKAAIELLESKEEVSIINHQLSLKQEKLSELARKWAIQQIAQSKLIKAKTSYSEKYMPMIFEKASSYFNRLTIERYPSIYIEDNKNILVEDKEGFQYDVAELSQATKDQLYIALRFSLSHVMADRFAFPFLIDDGFVHFDAGRKERVLELLEEISQQHQVFYFTANKTETAKIVL</sequence>
<keyword evidence="1" id="KW-0175">Coiled coil</keyword>
<dbReference type="eggNOG" id="COG4717">
    <property type="taxonomic scope" value="Bacteria"/>
</dbReference>
<proteinExistence type="predicted"/>
<dbReference type="STRING" id="1298598.JCM21714_3845"/>
<dbReference type="Proteomes" id="UP000019102">
    <property type="component" value="Unassembled WGS sequence"/>
</dbReference>
<dbReference type="AlphaFoldDB" id="W4VNE2"/>
<dbReference type="Gene3D" id="3.40.50.300">
    <property type="entry name" value="P-loop containing nucleotide triphosphate hydrolases"/>
    <property type="match status" value="1"/>
</dbReference>
<dbReference type="OrthoDB" id="9764467at2"/>
<reference evidence="2 3" key="1">
    <citation type="journal article" date="2014" name="Genome Announc.">
        <title>Draft Genome Sequence of the Boron-Tolerant and Moderately Halotolerant Bacterium Gracilibacillus boraciitolerans JCM 21714T.</title>
        <authorList>
            <person name="Ahmed I."/>
            <person name="Oshima K."/>
            <person name="Suda W."/>
            <person name="Kitamura K."/>
            <person name="Iida T."/>
            <person name="Ohmori Y."/>
            <person name="Fujiwara T."/>
            <person name="Hattori M."/>
            <person name="Ohkuma M."/>
        </authorList>
    </citation>
    <scope>NUCLEOTIDE SEQUENCE [LARGE SCALE GENOMIC DNA]</scope>
    <source>
        <strain evidence="2 3">JCM 21714</strain>
    </source>
</reference>
<evidence type="ECO:0000313" key="2">
    <source>
        <dbReference type="EMBL" id="GAE94666.1"/>
    </source>
</evidence>
<dbReference type="SUPFAM" id="SSF52540">
    <property type="entry name" value="P-loop containing nucleoside triphosphate hydrolases"/>
    <property type="match status" value="1"/>
</dbReference>
<gene>
    <name evidence="2" type="ORF">JCM21714_3845</name>
</gene>